<dbReference type="OrthoDB" id="669838at2759"/>
<sequence length="202" mass="22660">MPPTTSAPRPAARPRHSPLIRPILGALLSLIVLVGLAVLIAWLVVQPRKLRYTIGKGSISGYNLTRNDLLNANFQFVLRANNPNRRISLYYDKIDATVLYQDRVLSTNDVHPFYQPRRSVTHLDLYLTPKDAAVHGSVAKGLRMERAAGQIQVDLKIRAKIRMKVGVFKIHRKLKAFCGSVTVLFNSTEGFKRVDCDVDISD</sequence>
<evidence type="ECO:0000256" key="4">
    <source>
        <dbReference type="ARBA" id="ARBA00023136"/>
    </source>
</evidence>
<keyword evidence="2 5" id="KW-0812">Transmembrane</keyword>
<dbReference type="Proteomes" id="UP000325081">
    <property type="component" value="Unassembled WGS sequence"/>
</dbReference>
<feature type="domain" description="Late embryogenesis abundant protein LEA-2 subgroup" evidence="6">
    <location>
        <begin position="78"/>
        <end position="172"/>
    </location>
</feature>
<evidence type="ECO:0000256" key="2">
    <source>
        <dbReference type="ARBA" id="ARBA00022692"/>
    </source>
</evidence>
<dbReference type="GO" id="GO:0098542">
    <property type="term" value="P:defense response to other organism"/>
    <property type="evidence" value="ECO:0007669"/>
    <property type="project" value="InterPro"/>
</dbReference>
<dbReference type="Pfam" id="PF03168">
    <property type="entry name" value="LEA_2"/>
    <property type="match status" value="1"/>
</dbReference>
<gene>
    <name evidence="7" type="ORF">STAS_19495</name>
</gene>
<comment type="caution">
    <text evidence="7">The sequence shown here is derived from an EMBL/GenBank/DDBJ whole genome shotgun (WGS) entry which is preliminary data.</text>
</comment>
<name>A0A5A7QFL5_STRAF</name>
<evidence type="ECO:0000256" key="3">
    <source>
        <dbReference type="ARBA" id="ARBA00022989"/>
    </source>
</evidence>
<protein>
    <submittedName>
        <fullName evidence="7">Late embryogenesis abundant protein</fullName>
    </submittedName>
</protein>
<dbReference type="InterPro" id="IPR044839">
    <property type="entry name" value="NDR1-like"/>
</dbReference>
<dbReference type="GO" id="GO:0009506">
    <property type="term" value="C:plasmodesma"/>
    <property type="evidence" value="ECO:0007669"/>
    <property type="project" value="TreeGrafter"/>
</dbReference>
<evidence type="ECO:0000313" key="7">
    <source>
        <dbReference type="EMBL" id="GER42681.1"/>
    </source>
</evidence>
<dbReference type="EMBL" id="BKCP01006416">
    <property type="protein sequence ID" value="GER42681.1"/>
    <property type="molecule type" value="Genomic_DNA"/>
</dbReference>
<evidence type="ECO:0000259" key="6">
    <source>
        <dbReference type="Pfam" id="PF03168"/>
    </source>
</evidence>
<keyword evidence="3 5" id="KW-1133">Transmembrane helix</keyword>
<dbReference type="PANTHER" id="PTHR31415">
    <property type="entry name" value="OS05G0367900 PROTEIN"/>
    <property type="match status" value="1"/>
</dbReference>
<keyword evidence="8" id="KW-1185">Reference proteome</keyword>
<proteinExistence type="predicted"/>
<comment type="subcellular location">
    <subcellularLocation>
        <location evidence="1">Membrane</location>
        <topology evidence="1">Single-pass membrane protein</topology>
    </subcellularLocation>
</comment>
<organism evidence="7 8">
    <name type="scientific">Striga asiatica</name>
    <name type="common">Asiatic witchweed</name>
    <name type="synonym">Buchnera asiatica</name>
    <dbReference type="NCBI Taxonomy" id="4170"/>
    <lineage>
        <taxon>Eukaryota</taxon>
        <taxon>Viridiplantae</taxon>
        <taxon>Streptophyta</taxon>
        <taxon>Embryophyta</taxon>
        <taxon>Tracheophyta</taxon>
        <taxon>Spermatophyta</taxon>
        <taxon>Magnoliopsida</taxon>
        <taxon>eudicotyledons</taxon>
        <taxon>Gunneridae</taxon>
        <taxon>Pentapetalae</taxon>
        <taxon>asterids</taxon>
        <taxon>lamiids</taxon>
        <taxon>Lamiales</taxon>
        <taxon>Orobanchaceae</taxon>
        <taxon>Buchnereae</taxon>
        <taxon>Striga</taxon>
    </lineage>
</organism>
<keyword evidence="4 5" id="KW-0472">Membrane</keyword>
<dbReference type="AlphaFoldDB" id="A0A5A7QFL5"/>
<dbReference type="GO" id="GO:0005886">
    <property type="term" value="C:plasma membrane"/>
    <property type="evidence" value="ECO:0007669"/>
    <property type="project" value="TreeGrafter"/>
</dbReference>
<evidence type="ECO:0000256" key="5">
    <source>
        <dbReference type="SAM" id="Phobius"/>
    </source>
</evidence>
<accession>A0A5A7QFL5</accession>
<feature type="transmembrane region" description="Helical" evidence="5">
    <location>
        <begin position="23"/>
        <end position="45"/>
    </location>
</feature>
<dbReference type="InterPro" id="IPR004864">
    <property type="entry name" value="LEA_2"/>
</dbReference>
<evidence type="ECO:0000313" key="8">
    <source>
        <dbReference type="Proteomes" id="UP000325081"/>
    </source>
</evidence>
<dbReference type="PANTHER" id="PTHR31415:SF130">
    <property type="entry name" value="NDR1_HIN1-LIKE PROTEIN 6"/>
    <property type="match status" value="1"/>
</dbReference>
<evidence type="ECO:0000256" key="1">
    <source>
        <dbReference type="ARBA" id="ARBA00004167"/>
    </source>
</evidence>
<reference evidence="8" key="1">
    <citation type="journal article" date="2019" name="Curr. Biol.">
        <title>Genome Sequence of Striga asiatica Provides Insight into the Evolution of Plant Parasitism.</title>
        <authorList>
            <person name="Yoshida S."/>
            <person name="Kim S."/>
            <person name="Wafula E.K."/>
            <person name="Tanskanen J."/>
            <person name="Kim Y.M."/>
            <person name="Honaas L."/>
            <person name="Yang Z."/>
            <person name="Spallek T."/>
            <person name="Conn C.E."/>
            <person name="Ichihashi Y."/>
            <person name="Cheong K."/>
            <person name="Cui S."/>
            <person name="Der J.P."/>
            <person name="Gundlach H."/>
            <person name="Jiao Y."/>
            <person name="Hori C."/>
            <person name="Ishida J.K."/>
            <person name="Kasahara H."/>
            <person name="Kiba T."/>
            <person name="Kim M.S."/>
            <person name="Koo N."/>
            <person name="Laohavisit A."/>
            <person name="Lee Y.H."/>
            <person name="Lumba S."/>
            <person name="McCourt P."/>
            <person name="Mortimer J.C."/>
            <person name="Mutuku J.M."/>
            <person name="Nomura T."/>
            <person name="Sasaki-Sekimoto Y."/>
            <person name="Seto Y."/>
            <person name="Wang Y."/>
            <person name="Wakatake T."/>
            <person name="Sakakibara H."/>
            <person name="Demura T."/>
            <person name="Yamaguchi S."/>
            <person name="Yoneyama K."/>
            <person name="Manabe R.I."/>
            <person name="Nelson D.C."/>
            <person name="Schulman A.H."/>
            <person name="Timko M.P."/>
            <person name="dePamphilis C.W."/>
            <person name="Choi D."/>
            <person name="Shirasu K."/>
        </authorList>
    </citation>
    <scope>NUCLEOTIDE SEQUENCE [LARGE SCALE GENOMIC DNA]</scope>
    <source>
        <strain evidence="8">cv. UVA1</strain>
    </source>
</reference>